<dbReference type="EMBL" id="QFDM01000002">
    <property type="protein sequence ID" value="MCM2465916.1"/>
    <property type="molecule type" value="Genomic_DNA"/>
</dbReference>
<evidence type="ECO:0000256" key="1">
    <source>
        <dbReference type="ARBA" id="ARBA00022679"/>
    </source>
</evidence>
<dbReference type="Pfam" id="PF08241">
    <property type="entry name" value="Methyltransf_11"/>
    <property type="match status" value="1"/>
</dbReference>
<gene>
    <name evidence="3" type="ORF">DIC75_06230</name>
</gene>
<feature type="domain" description="Methyltransferase type 11" evidence="2">
    <location>
        <begin position="63"/>
        <end position="161"/>
    </location>
</feature>
<dbReference type="PANTHER" id="PTHR44068">
    <property type="entry name" value="ZGC:194242"/>
    <property type="match status" value="1"/>
</dbReference>
<dbReference type="Gene3D" id="3.40.50.150">
    <property type="entry name" value="Vaccinia Virus protein VP39"/>
    <property type="match status" value="1"/>
</dbReference>
<organism evidence="3 4">
    <name type="scientific">Methanoculleus oceani</name>
    <dbReference type="NCBI Taxonomy" id="2184756"/>
    <lineage>
        <taxon>Archaea</taxon>
        <taxon>Methanobacteriati</taxon>
        <taxon>Methanobacteriota</taxon>
        <taxon>Stenosarchaea group</taxon>
        <taxon>Methanomicrobia</taxon>
        <taxon>Methanomicrobiales</taxon>
        <taxon>Methanomicrobiaceae</taxon>
        <taxon>Methanoculleus</taxon>
    </lineage>
</organism>
<protein>
    <submittedName>
        <fullName evidence="3">Ubiquinone biosynthesis protein UbiE</fullName>
    </submittedName>
</protein>
<dbReference type="AlphaFoldDB" id="A0ABD4TD49"/>
<dbReference type="InterPro" id="IPR050447">
    <property type="entry name" value="Erg6_SMT_methyltransf"/>
</dbReference>
<evidence type="ECO:0000313" key="3">
    <source>
        <dbReference type="EMBL" id="MCM2465916.1"/>
    </source>
</evidence>
<dbReference type="CDD" id="cd02440">
    <property type="entry name" value="AdoMet_MTases"/>
    <property type="match status" value="1"/>
</dbReference>
<reference evidence="3 4" key="1">
    <citation type="submission" date="2018-05" db="EMBL/GenBank/DDBJ databases">
        <title>Isolation and characterization of genus Methanoculleus species and their viruses from deep sea marine sediment offshore southwestern Taiwan.</title>
        <authorList>
            <person name="Wei W.-H."/>
            <person name="Chen W.-C."/>
            <person name="Lai M.-C."/>
            <person name="Chen S.-C."/>
        </authorList>
    </citation>
    <scope>NUCLEOTIDE SEQUENCE [LARGE SCALE GENOMIC DNA]</scope>
    <source>
        <strain evidence="3 4">CWC-02</strain>
    </source>
</reference>
<proteinExistence type="predicted"/>
<dbReference type="InterPro" id="IPR029063">
    <property type="entry name" value="SAM-dependent_MTases_sf"/>
</dbReference>
<keyword evidence="3" id="KW-0830">Ubiquinone</keyword>
<evidence type="ECO:0000313" key="4">
    <source>
        <dbReference type="Proteomes" id="UP001523230"/>
    </source>
</evidence>
<evidence type="ECO:0000259" key="2">
    <source>
        <dbReference type="Pfam" id="PF08241"/>
    </source>
</evidence>
<comment type="caution">
    <text evidence="3">The sequence shown here is derived from an EMBL/GenBank/DDBJ whole genome shotgun (WGS) entry which is preliminary data.</text>
</comment>
<dbReference type="PANTHER" id="PTHR44068:SF11">
    <property type="entry name" value="GERANYL DIPHOSPHATE 2-C-METHYLTRANSFERASE"/>
    <property type="match status" value="1"/>
</dbReference>
<sequence length="271" mass="29911">MLAGSVREVKMLDINIGDVTAAYEGAVGIIWEMLMGEQIHVGGKEETDTLAEIAGVNPGTRVLDVLCGLGGPARHLARTCGATVVGLDATGRMVSEAVARTADESLGDRVAFRLGNALNMPFKSGTFDIVWGQDSWCYVTDKDRLIRECRRVAVPGGTIAFTDWIQTGPMSDEELHDLNAFMLFPYMETLDGYENLLRRHGFAVRECEDLSEDFASQMHRYRDALTGDLKDRIVELFGTEIFLDMERGIGLWARAADEGKVGRGRFIGRKQ</sequence>
<dbReference type="SUPFAM" id="SSF53335">
    <property type="entry name" value="S-adenosyl-L-methionine-dependent methyltransferases"/>
    <property type="match status" value="1"/>
</dbReference>
<dbReference type="InterPro" id="IPR013216">
    <property type="entry name" value="Methyltransf_11"/>
</dbReference>
<keyword evidence="1" id="KW-0808">Transferase</keyword>
<accession>A0ABD4TD49</accession>
<dbReference type="Proteomes" id="UP001523230">
    <property type="component" value="Unassembled WGS sequence"/>
</dbReference>
<keyword evidence="4" id="KW-1185">Reference proteome</keyword>
<name>A0ABD4TD49_9EURY</name>